<feature type="active site" description="Proton donor" evidence="9">
    <location>
        <position position="74"/>
    </location>
</feature>
<keyword evidence="8" id="KW-0326">Glycosidase</keyword>
<reference evidence="11" key="3">
    <citation type="submission" date="2023-05" db="EMBL/GenBank/DDBJ databases">
        <authorList>
            <person name="Smith C.H."/>
        </authorList>
    </citation>
    <scope>NUCLEOTIDE SEQUENCE</scope>
    <source>
        <strain evidence="11">CHS0354</strain>
        <tissue evidence="11">Mantle</tissue>
    </source>
</reference>
<dbReference type="AlphaFoldDB" id="A0AAE0SFR4"/>
<gene>
    <name evidence="11" type="ORF">CHS0354_033797</name>
</gene>
<dbReference type="Pfam" id="PF05497">
    <property type="entry name" value="Destabilase"/>
    <property type="match status" value="1"/>
</dbReference>
<keyword evidence="7 10" id="KW-1015">Disulfide bond</keyword>
<evidence type="ECO:0000313" key="11">
    <source>
        <dbReference type="EMBL" id="KAK3590869.1"/>
    </source>
</evidence>
<protein>
    <recommendedName>
        <fullName evidence="2">lysozyme</fullName>
        <ecNumber evidence="2">3.2.1.17</ecNumber>
    </recommendedName>
</protein>
<feature type="disulfide bond" evidence="10">
    <location>
        <begin position="114"/>
        <end position="120"/>
    </location>
</feature>
<evidence type="ECO:0000256" key="4">
    <source>
        <dbReference type="ARBA" id="ARBA00022638"/>
    </source>
</evidence>
<name>A0AAE0SFR4_9BIVA</name>
<organism evidence="11 12">
    <name type="scientific">Potamilus streckersoni</name>
    <dbReference type="NCBI Taxonomy" id="2493646"/>
    <lineage>
        <taxon>Eukaryota</taxon>
        <taxon>Metazoa</taxon>
        <taxon>Spiralia</taxon>
        <taxon>Lophotrochozoa</taxon>
        <taxon>Mollusca</taxon>
        <taxon>Bivalvia</taxon>
        <taxon>Autobranchia</taxon>
        <taxon>Heteroconchia</taxon>
        <taxon>Palaeoheterodonta</taxon>
        <taxon>Unionida</taxon>
        <taxon>Unionoidea</taxon>
        <taxon>Unionidae</taxon>
        <taxon>Ambleminae</taxon>
        <taxon>Lampsilini</taxon>
        <taxon>Potamilus</taxon>
    </lineage>
</organism>
<keyword evidence="12" id="KW-1185">Reference proteome</keyword>
<dbReference type="GO" id="GO:0003796">
    <property type="term" value="F:lysozyme activity"/>
    <property type="evidence" value="ECO:0007669"/>
    <property type="project" value="UniProtKB-EC"/>
</dbReference>
<dbReference type="Gene3D" id="1.10.530.10">
    <property type="match status" value="1"/>
</dbReference>
<dbReference type="Proteomes" id="UP001195483">
    <property type="component" value="Unassembled WGS sequence"/>
</dbReference>
<dbReference type="GO" id="GO:0042742">
    <property type="term" value="P:defense response to bacterium"/>
    <property type="evidence" value="ECO:0007669"/>
    <property type="project" value="UniProtKB-KW"/>
</dbReference>
<evidence type="ECO:0000256" key="6">
    <source>
        <dbReference type="ARBA" id="ARBA00023022"/>
    </source>
</evidence>
<dbReference type="PANTHER" id="PTHR11195:SF13">
    <property type="entry name" value="INVERTEBRATE-TYPE LYSOZYME 2-RELATED"/>
    <property type="match status" value="1"/>
</dbReference>
<dbReference type="PANTHER" id="PTHR11195">
    <property type="entry name" value="DESTABILASE-RELATED"/>
    <property type="match status" value="1"/>
</dbReference>
<sequence length="174" mass="19059">MAPGSTIMTQWDFGAPRPLAPKATRSIPSPIITLLYAPIIGSSDGSLILAGQVHTELNSQLTLVQFQKKPIKTESGCRPIGCHFDVNSDSCGYFQIKEPYWIDCGRLGGDWHTCANDLECSSHCVQNYIQKYVGHSGCTHTCQSYARIHNGGPAGCTHTQTVYWHLVPIIKGCH</sequence>
<dbReference type="GO" id="GO:0031640">
    <property type="term" value="P:killing of cells of another organism"/>
    <property type="evidence" value="ECO:0007669"/>
    <property type="project" value="UniProtKB-KW"/>
</dbReference>
<reference evidence="11" key="1">
    <citation type="journal article" date="2021" name="Genome Biol. Evol.">
        <title>A High-Quality Reference Genome for a Parasitic Bivalve with Doubly Uniparental Inheritance (Bivalvia: Unionida).</title>
        <authorList>
            <person name="Smith C.H."/>
        </authorList>
    </citation>
    <scope>NUCLEOTIDE SEQUENCE</scope>
    <source>
        <strain evidence="11">CHS0354</strain>
    </source>
</reference>
<feature type="disulfide bond" evidence="10">
    <location>
        <begin position="82"/>
        <end position="91"/>
    </location>
</feature>
<evidence type="ECO:0000256" key="5">
    <source>
        <dbReference type="ARBA" id="ARBA00022801"/>
    </source>
</evidence>
<feature type="disulfide bond" evidence="10">
    <location>
        <begin position="138"/>
        <end position="156"/>
    </location>
</feature>
<dbReference type="SUPFAM" id="SSF53955">
    <property type="entry name" value="Lysozyme-like"/>
    <property type="match status" value="1"/>
</dbReference>
<evidence type="ECO:0000256" key="9">
    <source>
        <dbReference type="PIRSR" id="PIRSR608597-1"/>
    </source>
</evidence>
<reference evidence="11" key="2">
    <citation type="journal article" date="2021" name="Genome Biol. Evol.">
        <title>Developing a high-quality reference genome for a parasitic bivalve with doubly uniparental inheritance (Bivalvia: Unionida).</title>
        <authorList>
            <person name="Smith C.H."/>
        </authorList>
    </citation>
    <scope>NUCLEOTIDE SEQUENCE</scope>
    <source>
        <strain evidence="11">CHS0354</strain>
        <tissue evidence="11">Mantle</tissue>
    </source>
</reference>
<keyword evidence="4" id="KW-0081">Bacteriolytic enzyme</keyword>
<feature type="disulfide bond" evidence="10">
    <location>
        <begin position="104"/>
        <end position="124"/>
    </location>
</feature>
<comment type="caution">
    <text evidence="11">The sequence shown here is derived from an EMBL/GenBank/DDBJ whole genome shotgun (WGS) entry which is preliminary data.</text>
</comment>
<evidence type="ECO:0000256" key="3">
    <source>
        <dbReference type="ARBA" id="ARBA00022529"/>
    </source>
</evidence>
<evidence type="ECO:0000256" key="1">
    <source>
        <dbReference type="ARBA" id="ARBA00000632"/>
    </source>
</evidence>
<evidence type="ECO:0000256" key="2">
    <source>
        <dbReference type="ARBA" id="ARBA00012732"/>
    </source>
</evidence>
<dbReference type="PROSITE" id="PS51909">
    <property type="entry name" value="LYSOZYME_I"/>
    <property type="match status" value="1"/>
</dbReference>
<keyword evidence="3" id="KW-0929">Antimicrobial</keyword>
<dbReference type="EC" id="3.2.1.17" evidence="2"/>
<accession>A0AAE0SFR4</accession>
<feature type="active site" description="Nucleophile" evidence="9">
    <location>
        <position position="85"/>
    </location>
</feature>
<keyword evidence="6" id="KW-0044">Antibiotic</keyword>
<evidence type="ECO:0000313" key="12">
    <source>
        <dbReference type="Proteomes" id="UP001195483"/>
    </source>
</evidence>
<dbReference type="EMBL" id="JAEAOA010001973">
    <property type="protein sequence ID" value="KAK3590869.1"/>
    <property type="molecule type" value="Genomic_DNA"/>
</dbReference>
<comment type="catalytic activity">
    <reaction evidence="1">
        <text>Hydrolysis of (1-&gt;4)-beta-linkages between N-acetylmuramic acid and N-acetyl-D-glucosamine residues in a peptidoglycan and between N-acetyl-D-glucosamine residues in chitodextrins.</text>
        <dbReference type="EC" id="3.2.1.17"/>
    </reaction>
</comment>
<evidence type="ECO:0000256" key="10">
    <source>
        <dbReference type="PIRSR" id="PIRSR608597-3"/>
    </source>
</evidence>
<dbReference type="InterPro" id="IPR008597">
    <property type="entry name" value="Invert_lysozyme"/>
</dbReference>
<evidence type="ECO:0000256" key="7">
    <source>
        <dbReference type="ARBA" id="ARBA00023157"/>
    </source>
</evidence>
<dbReference type="InterPro" id="IPR023346">
    <property type="entry name" value="Lysozyme-like_dom_sf"/>
</dbReference>
<keyword evidence="5" id="KW-0378">Hydrolase</keyword>
<proteinExistence type="predicted"/>
<evidence type="ECO:0000256" key="8">
    <source>
        <dbReference type="ARBA" id="ARBA00023295"/>
    </source>
</evidence>